<dbReference type="Gene3D" id="3.30.70.20">
    <property type="match status" value="1"/>
</dbReference>
<dbReference type="GO" id="GO:0016491">
    <property type="term" value="F:oxidoreductase activity"/>
    <property type="evidence" value="ECO:0007669"/>
    <property type="project" value="InterPro"/>
</dbReference>
<dbReference type="Pfam" id="PF12838">
    <property type="entry name" value="Fer4_7"/>
    <property type="match status" value="1"/>
</dbReference>
<dbReference type="Proteomes" id="UP000199002">
    <property type="component" value="Unassembled WGS sequence"/>
</dbReference>
<dbReference type="InterPro" id="IPR017938">
    <property type="entry name" value="Riboflavin_synthase-like_b-brl"/>
</dbReference>
<dbReference type="InterPro" id="IPR017896">
    <property type="entry name" value="4Fe4S_Fe-S-bd"/>
</dbReference>
<evidence type="ECO:0000313" key="5">
    <source>
        <dbReference type="EMBL" id="SEA72838.1"/>
    </source>
</evidence>
<evidence type="ECO:0000259" key="4">
    <source>
        <dbReference type="PROSITE" id="PS51384"/>
    </source>
</evidence>
<dbReference type="InterPro" id="IPR008333">
    <property type="entry name" value="Cbr1-like_FAD-bd_dom"/>
</dbReference>
<dbReference type="InterPro" id="IPR017927">
    <property type="entry name" value="FAD-bd_FR_type"/>
</dbReference>
<evidence type="ECO:0000256" key="1">
    <source>
        <dbReference type="ARBA" id="ARBA00001974"/>
    </source>
</evidence>
<dbReference type="PROSITE" id="PS51379">
    <property type="entry name" value="4FE4S_FER_2"/>
    <property type="match status" value="2"/>
</dbReference>
<gene>
    <name evidence="5" type="ORF">SAMN05421875_12542</name>
</gene>
<sequence>MPNPQFTKPWHGVPRDQIHWNPSIIEDACIGCGTCVTGCSRLVYRFEFDRKKPVVVDPMNCMVGCTTCANTCPAHAIAFPSIDTVLALEGLGQVRHAVEDDLLARHDILMATESLPHPDRIITLAVAQIEHLGTDVLRVQFKPAQAGECFCEFTPGQYIELWQPESSHLSRSYSIANAPHGDGSITLHIRRVEGGRFTQWAFEAMKVGDTVQARGPLGGFTMRSKSDTPLLFMAGGTGLAPVLALLEQQSRFTPQRDMVLVWGMRSPEAFYALDDLLALMARAPALKVYLASAEGWAGQVAADGLLHRVAGTAVDALMQNPDLLGERDVYTAGPPVMLREIARVLETARVDSARIHMDSFGV</sequence>
<dbReference type="SUPFAM" id="SSF63380">
    <property type="entry name" value="Riboflavin synthase domain-like"/>
    <property type="match status" value="1"/>
</dbReference>
<keyword evidence="2" id="KW-0408">Iron</keyword>
<evidence type="ECO:0000256" key="2">
    <source>
        <dbReference type="ARBA" id="ARBA00022714"/>
    </source>
</evidence>
<dbReference type="PANTHER" id="PTHR47354">
    <property type="entry name" value="NADH OXIDOREDUCTASE HCR"/>
    <property type="match status" value="1"/>
</dbReference>
<keyword evidence="2" id="KW-0479">Metal-binding</keyword>
<dbReference type="Pfam" id="PF00175">
    <property type="entry name" value="NAD_binding_1"/>
    <property type="match status" value="1"/>
</dbReference>
<feature type="domain" description="4Fe-4S ferredoxin-type" evidence="3">
    <location>
        <begin position="20"/>
        <end position="49"/>
    </location>
</feature>
<dbReference type="InterPro" id="IPR039261">
    <property type="entry name" value="FNR_nucleotide-bd"/>
</dbReference>
<dbReference type="PANTHER" id="PTHR47354:SF5">
    <property type="entry name" value="PROTEIN RFBI"/>
    <property type="match status" value="1"/>
</dbReference>
<dbReference type="PRINTS" id="PR00410">
    <property type="entry name" value="PHEHYDRXLASE"/>
</dbReference>
<organism evidence="5 6">
    <name type="scientific">Acidovorax soli</name>
    <dbReference type="NCBI Taxonomy" id="592050"/>
    <lineage>
        <taxon>Bacteria</taxon>
        <taxon>Pseudomonadati</taxon>
        <taxon>Pseudomonadota</taxon>
        <taxon>Betaproteobacteria</taxon>
        <taxon>Burkholderiales</taxon>
        <taxon>Comamonadaceae</taxon>
        <taxon>Acidovorax</taxon>
    </lineage>
</organism>
<feature type="domain" description="FAD-binding FR-type" evidence="4">
    <location>
        <begin position="119"/>
        <end position="223"/>
    </location>
</feature>
<dbReference type="PROSITE" id="PS51384">
    <property type="entry name" value="FAD_FR"/>
    <property type="match status" value="1"/>
</dbReference>
<dbReference type="Pfam" id="PF00970">
    <property type="entry name" value="FAD_binding_6"/>
    <property type="match status" value="1"/>
</dbReference>
<evidence type="ECO:0000259" key="3">
    <source>
        <dbReference type="PROSITE" id="PS51379"/>
    </source>
</evidence>
<comment type="cofactor">
    <cofactor evidence="1">
        <name>FAD</name>
        <dbReference type="ChEBI" id="CHEBI:57692"/>
    </cofactor>
</comment>
<keyword evidence="2" id="KW-0411">Iron-sulfur</keyword>
<keyword evidence="2" id="KW-0001">2Fe-2S</keyword>
<reference evidence="6" key="1">
    <citation type="submission" date="2016-10" db="EMBL/GenBank/DDBJ databases">
        <authorList>
            <person name="Varghese N."/>
            <person name="Submissions S."/>
        </authorList>
    </citation>
    <scope>NUCLEOTIDE SEQUENCE [LARGE SCALE GENOMIC DNA]</scope>
    <source>
        <strain evidence="6">DSM 25157</strain>
    </source>
</reference>
<dbReference type="GeneID" id="34235177"/>
<dbReference type="SUPFAM" id="SSF52343">
    <property type="entry name" value="Ferredoxin reductase-like, C-terminal NADP-linked domain"/>
    <property type="match status" value="1"/>
</dbReference>
<dbReference type="AlphaFoldDB" id="A0A1H4DJX6"/>
<dbReference type="STRING" id="592050.SAMN05421875_12542"/>
<dbReference type="InterPro" id="IPR001433">
    <property type="entry name" value="OxRdtase_FAD/NAD-bd"/>
</dbReference>
<accession>A0A1H4DJX6</accession>
<dbReference type="Gene3D" id="3.40.50.80">
    <property type="entry name" value="Nucleotide-binding domain of ferredoxin-NADP reductase (FNR) module"/>
    <property type="match status" value="1"/>
</dbReference>
<dbReference type="GO" id="GO:0051537">
    <property type="term" value="F:2 iron, 2 sulfur cluster binding"/>
    <property type="evidence" value="ECO:0007669"/>
    <property type="project" value="UniProtKB-KW"/>
</dbReference>
<keyword evidence="6" id="KW-1185">Reference proteome</keyword>
<evidence type="ECO:0000313" key="6">
    <source>
        <dbReference type="Proteomes" id="UP000199002"/>
    </source>
</evidence>
<dbReference type="RefSeq" id="WP_092699784.1">
    <property type="nucleotide sequence ID" value="NZ_FNQJ01000025.1"/>
</dbReference>
<feature type="domain" description="4Fe-4S ferredoxin-type" evidence="3">
    <location>
        <begin position="52"/>
        <end position="82"/>
    </location>
</feature>
<dbReference type="Gene3D" id="2.40.30.10">
    <property type="entry name" value="Translation factors"/>
    <property type="match status" value="1"/>
</dbReference>
<protein>
    <submittedName>
        <fullName evidence="5">CDP-4-dehydro-6-deoxyglucose reductase</fullName>
    </submittedName>
</protein>
<proteinExistence type="predicted"/>
<dbReference type="EMBL" id="FNQJ01000025">
    <property type="protein sequence ID" value="SEA72838.1"/>
    <property type="molecule type" value="Genomic_DNA"/>
</dbReference>
<name>A0A1H4DJX6_9BURK</name>
<dbReference type="InterPro" id="IPR050415">
    <property type="entry name" value="MRET"/>
</dbReference>
<dbReference type="SUPFAM" id="SSF54862">
    <property type="entry name" value="4Fe-4S ferredoxins"/>
    <property type="match status" value="1"/>
</dbReference>